<name>A0A2N6UJ63_9FIRM</name>
<evidence type="ECO:0000256" key="1">
    <source>
        <dbReference type="ARBA" id="ARBA00004141"/>
    </source>
</evidence>
<evidence type="ECO:0000256" key="7">
    <source>
        <dbReference type="SAM" id="Phobius"/>
    </source>
</evidence>
<reference evidence="9 10" key="1">
    <citation type="submission" date="2017-09" db="EMBL/GenBank/DDBJ databases">
        <title>Bacterial strain isolated from the female urinary microbiota.</title>
        <authorList>
            <person name="Thomas-White K."/>
            <person name="Kumar N."/>
            <person name="Forster S."/>
            <person name="Putonti C."/>
            <person name="Lawley T."/>
            <person name="Wolfe A.J."/>
        </authorList>
    </citation>
    <scope>NUCLEOTIDE SEQUENCE [LARGE SCALE GENOMIC DNA]</scope>
    <source>
        <strain evidence="9 10">UMB0204</strain>
    </source>
</reference>
<protein>
    <submittedName>
        <fullName evidence="9">Sugar transferase</fullName>
    </submittedName>
</protein>
<evidence type="ECO:0000256" key="5">
    <source>
        <dbReference type="ARBA" id="ARBA00022989"/>
    </source>
</evidence>
<sequence>MYRKNSEGWIKYLDFIFLDMVCLQLAYILAYGISGYGFNPYNTITYKNMALILELIDLVVILIYGTMNDLYNRGYYVEFAVTFKHGLFVGACQILYLFLMQEGQNFSRLTLLLTIVIYIVISYFARICLKKYIGKNSNDKKKERLLLVSTEEQVKNLVKNIEKNKYSKYKLIGLVIIDKELVGKKIESIPVVSDKKSIANYVCKEWIDEVFIVLDENYEYPKELIDDLNETGVTVHYNIKNIVQEPGKKQIVERLGDFVVITTSVNTVSSRQVMIKRAMDIVFGLIGCIFTAIISIFIGPIIYFSSPGPIFFAQKRVGRNGKIFKMYKFRSMYMDAEEKKLELMKNNQYGDGKMFKLDFDPRIIGNKILEDGSKKKGIGDFIRKTSLDEFPQFFNVLKGDMSIVGTRPPLISETALYEPHHRVRLAIKPGITGMWQVSGRSNITDFEEVVKLDREYIENWNIGLDFKILLKTFLVVFKKDGSM</sequence>
<feature type="transmembrane region" description="Helical" evidence="7">
    <location>
        <begin position="281"/>
        <end position="304"/>
    </location>
</feature>
<dbReference type="GO" id="GO:0016780">
    <property type="term" value="F:phosphotransferase activity, for other substituted phosphate groups"/>
    <property type="evidence" value="ECO:0007669"/>
    <property type="project" value="TreeGrafter"/>
</dbReference>
<organism evidence="9 10">
    <name type="scientific">Anaerococcus hydrogenalis</name>
    <dbReference type="NCBI Taxonomy" id="33029"/>
    <lineage>
        <taxon>Bacteria</taxon>
        <taxon>Bacillati</taxon>
        <taxon>Bacillota</taxon>
        <taxon>Tissierellia</taxon>
        <taxon>Tissierellales</taxon>
        <taxon>Peptoniphilaceae</taxon>
        <taxon>Anaerococcus</taxon>
    </lineage>
</organism>
<dbReference type="GO" id="GO:0016020">
    <property type="term" value="C:membrane"/>
    <property type="evidence" value="ECO:0007669"/>
    <property type="project" value="UniProtKB-SubCell"/>
</dbReference>
<keyword evidence="6 7" id="KW-0472">Membrane</keyword>
<accession>A0A2N6UJ63</accession>
<comment type="subcellular location">
    <subcellularLocation>
        <location evidence="1">Membrane</location>
        <topology evidence="1">Multi-pass membrane protein</topology>
    </subcellularLocation>
</comment>
<dbReference type="InterPro" id="IPR003362">
    <property type="entry name" value="Bact_transf"/>
</dbReference>
<dbReference type="AlphaFoldDB" id="A0A2N6UJ63"/>
<feature type="transmembrane region" description="Helical" evidence="7">
    <location>
        <begin position="105"/>
        <end position="125"/>
    </location>
</feature>
<feature type="transmembrane region" description="Helical" evidence="7">
    <location>
        <begin position="12"/>
        <end position="33"/>
    </location>
</feature>
<evidence type="ECO:0000256" key="3">
    <source>
        <dbReference type="ARBA" id="ARBA00022679"/>
    </source>
</evidence>
<feature type="transmembrane region" description="Helical" evidence="7">
    <location>
        <begin position="45"/>
        <end position="64"/>
    </location>
</feature>
<evidence type="ECO:0000259" key="8">
    <source>
        <dbReference type="Pfam" id="PF02397"/>
    </source>
</evidence>
<dbReference type="GeneID" id="84578756"/>
<dbReference type="InterPro" id="IPR017475">
    <property type="entry name" value="EPS_sugar_tfrase"/>
</dbReference>
<comment type="similarity">
    <text evidence="2">Belongs to the bacterial sugar transferase family.</text>
</comment>
<evidence type="ECO:0000256" key="2">
    <source>
        <dbReference type="ARBA" id="ARBA00006464"/>
    </source>
</evidence>
<keyword evidence="3 9" id="KW-0808">Transferase</keyword>
<dbReference type="Gene3D" id="3.40.50.720">
    <property type="entry name" value="NAD(P)-binding Rossmann-like Domain"/>
    <property type="match status" value="1"/>
</dbReference>
<gene>
    <name evidence="9" type="ORF">CJ192_06120</name>
</gene>
<dbReference type="Pfam" id="PF02397">
    <property type="entry name" value="Bac_transf"/>
    <property type="match status" value="1"/>
</dbReference>
<evidence type="ECO:0000256" key="6">
    <source>
        <dbReference type="ARBA" id="ARBA00023136"/>
    </source>
</evidence>
<evidence type="ECO:0000313" key="9">
    <source>
        <dbReference type="EMBL" id="PMC81604.1"/>
    </source>
</evidence>
<dbReference type="RefSeq" id="WP_102198142.1">
    <property type="nucleotide sequence ID" value="NZ_PNHP01000003.1"/>
</dbReference>
<evidence type="ECO:0000313" key="10">
    <source>
        <dbReference type="Proteomes" id="UP000235658"/>
    </source>
</evidence>
<dbReference type="Proteomes" id="UP000235658">
    <property type="component" value="Unassembled WGS sequence"/>
</dbReference>
<dbReference type="PANTHER" id="PTHR30576:SF10">
    <property type="entry name" value="SLL5057 PROTEIN"/>
    <property type="match status" value="1"/>
</dbReference>
<proteinExistence type="inferred from homology"/>
<feature type="domain" description="Bacterial sugar transferase" evidence="8">
    <location>
        <begin position="276"/>
        <end position="478"/>
    </location>
</feature>
<dbReference type="NCBIfam" id="TIGR03025">
    <property type="entry name" value="EPS_sugtrans"/>
    <property type="match status" value="1"/>
</dbReference>
<dbReference type="PANTHER" id="PTHR30576">
    <property type="entry name" value="COLANIC BIOSYNTHESIS UDP-GLUCOSE LIPID CARRIER TRANSFERASE"/>
    <property type="match status" value="1"/>
</dbReference>
<feature type="transmembrane region" description="Helical" evidence="7">
    <location>
        <begin position="76"/>
        <end position="99"/>
    </location>
</feature>
<evidence type="ECO:0000256" key="4">
    <source>
        <dbReference type="ARBA" id="ARBA00022692"/>
    </source>
</evidence>
<keyword evidence="4 7" id="KW-0812">Transmembrane</keyword>
<dbReference type="Pfam" id="PF13727">
    <property type="entry name" value="CoA_binding_3"/>
    <property type="match status" value="1"/>
</dbReference>
<keyword evidence="5 7" id="KW-1133">Transmembrane helix</keyword>
<comment type="caution">
    <text evidence="9">The sequence shown here is derived from an EMBL/GenBank/DDBJ whole genome shotgun (WGS) entry which is preliminary data.</text>
</comment>
<dbReference type="EMBL" id="PNHP01000003">
    <property type="protein sequence ID" value="PMC81604.1"/>
    <property type="molecule type" value="Genomic_DNA"/>
</dbReference>